<dbReference type="InterPro" id="IPR009078">
    <property type="entry name" value="Ferritin-like_SF"/>
</dbReference>
<dbReference type="Pfam" id="PF19825">
    <property type="entry name" value="DUF6306"/>
    <property type="match status" value="1"/>
</dbReference>
<reference evidence="3" key="1">
    <citation type="submission" date="2017-02" db="EMBL/GenBank/DDBJ databases">
        <authorList>
            <person name="Varghese N."/>
            <person name="Submissions S."/>
        </authorList>
    </citation>
    <scope>NUCLEOTIDE SEQUENCE [LARGE SCALE GENOMIC DNA]</scope>
    <source>
        <strain evidence="3">SM117</strain>
    </source>
</reference>
<feature type="domain" description="DUF6306" evidence="1">
    <location>
        <begin position="27"/>
        <end position="151"/>
    </location>
</feature>
<evidence type="ECO:0000313" key="2">
    <source>
        <dbReference type="EMBL" id="SLK08879.1"/>
    </source>
</evidence>
<name>A0A1U6ILH1_9SPHN</name>
<dbReference type="EMBL" id="FVZE01000009">
    <property type="protein sequence ID" value="SLK08879.1"/>
    <property type="molecule type" value="Genomic_DNA"/>
</dbReference>
<accession>A0A1U6ILH1</accession>
<keyword evidence="3" id="KW-1185">Reference proteome</keyword>
<dbReference type="SUPFAM" id="SSF47240">
    <property type="entry name" value="Ferritin-like"/>
    <property type="match status" value="1"/>
</dbReference>
<dbReference type="RefSeq" id="WP_079731601.1">
    <property type="nucleotide sequence ID" value="NZ_FVZE01000009.1"/>
</dbReference>
<organism evidence="2 3">
    <name type="scientific">Novosphingobium mathurense</name>
    <dbReference type="NCBI Taxonomy" id="428990"/>
    <lineage>
        <taxon>Bacteria</taxon>
        <taxon>Pseudomonadati</taxon>
        <taxon>Pseudomonadota</taxon>
        <taxon>Alphaproteobacteria</taxon>
        <taxon>Sphingomonadales</taxon>
        <taxon>Sphingomonadaceae</taxon>
        <taxon>Novosphingobium</taxon>
    </lineage>
</organism>
<dbReference type="AlphaFoldDB" id="A0A1U6ILH1"/>
<protein>
    <recommendedName>
        <fullName evidence="1">DUF6306 domain-containing protein</fullName>
    </recommendedName>
</protein>
<proteinExistence type="predicted"/>
<dbReference type="InterPro" id="IPR046273">
    <property type="entry name" value="DUF6306"/>
</dbReference>
<gene>
    <name evidence="2" type="ORF">SAMN06295987_10920</name>
</gene>
<sequence length="167" mass="19033">MTEKPASPVCYADEASDAYMGYAQRYEILDVLNGLLEVERACSRIALASSQLQETAGYHHLMVGIHDHAARWCGLLGRHIQSLGGYPSQKTDTFFKETMALSEPLERLTFFNLEQTQMVRRLEHLLPRIRDDVLHGDLKALTDKKRADIEWSNEYLHEARKNAPSAM</sequence>
<evidence type="ECO:0000259" key="1">
    <source>
        <dbReference type="Pfam" id="PF19825"/>
    </source>
</evidence>
<dbReference type="Proteomes" id="UP000190989">
    <property type="component" value="Unassembled WGS sequence"/>
</dbReference>
<dbReference type="STRING" id="428990.SAMN06295987_10920"/>
<evidence type="ECO:0000313" key="3">
    <source>
        <dbReference type="Proteomes" id="UP000190989"/>
    </source>
</evidence>